<evidence type="ECO:0000259" key="1">
    <source>
        <dbReference type="Pfam" id="PF16403"/>
    </source>
</evidence>
<dbReference type="Proteomes" id="UP000255091">
    <property type="component" value="Unassembled WGS sequence"/>
</dbReference>
<dbReference type="EMBL" id="UHAP01000001">
    <property type="protein sequence ID" value="SUK40040.1"/>
    <property type="molecule type" value="Genomic_DNA"/>
</dbReference>
<accession>A0A380DQT3</accession>
<name>A0A380DQT3_STAAU</name>
<feature type="domain" description="Pesticidal crystal protein Cry22Aa Ig-like" evidence="1">
    <location>
        <begin position="33"/>
        <end position="94"/>
    </location>
</feature>
<dbReference type="InterPro" id="IPR013783">
    <property type="entry name" value="Ig-like_fold"/>
</dbReference>
<dbReference type="InterPro" id="IPR032179">
    <property type="entry name" value="Cry22Aa_Ig-like"/>
</dbReference>
<sequence length="135" mass="14836">MNKLLQSLSALGVSATLVTPNLNADATTNTTPQIKGANDIVIKKGQDYNLLNGISAFDKEDGDLTDKIKVDGQIDTSKSGKYQIKYHVTDSDGAIKFPLGILRLNSPHHYTANKMVANEHVLLPFYLLFQLHLQL</sequence>
<protein>
    <submittedName>
        <fullName evidence="2">Chitinase B</fullName>
    </submittedName>
</protein>
<organism evidence="2 3">
    <name type="scientific">Staphylococcus aureus</name>
    <dbReference type="NCBI Taxonomy" id="1280"/>
    <lineage>
        <taxon>Bacteria</taxon>
        <taxon>Bacillati</taxon>
        <taxon>Bacillota</taxon>
        <taxon>Bacilli</taxon>
        <taxon>Bacillales</taxon>
        <taxon>Staphylococcaceae</taxon>
        <taxon>Staphylococcus</taxon>
    </lineage>
</organism>
<evidence type="ECO:0000313" key="3">
    <source>
        <dbReference type="Proteomes" id="UP000255091"/>
    </source>
</evidence>
<gene>
    <name evidence="2" type="ORF">NCTC6133_01269</name>
</gene>
<reference evidence="2 3" key="1">
    <citation type="submission" date="2018-06" db="EMBL/GenBank/DDBJ databases">
        <authorList>
            <consortium name="Pathogen Informatics"/>
            <person name="Doyle S."/>
        </authorList>
    </citation>
    <scope>NUCLEOTIDE SEQUENCE [LARGE SCALE GENOMIC DNA]</scope>
    <source>
        <strain evidence="2 3">NCTC6133</strain>
    </source>
</reference>
<evidence type="ECO:0000313" key="2">
    <source>
        <dbReference type="EMBL" id="SUK40040.1"/>
    </source>
</evidence>
<dbReference type="AlphaFoldDB" id="A0A380DQT3"/>
<dbReference type="Gene3D" id="2.60.40.10">
    <property type="entry name" value="Immunoglobulins"/>
    <property type="match status" value="1"/>
</dbReference>
<dbReference type="Pfam" id="PF16403">
    <property type="entry name" value="Bact_surface_Ig-like"/>
    <property type="match status" value="1"/>
</dbReference>
<proteinExistence type="predicted"/>